<dbReference type="RefSeq" id="XP_035825508.1">
    <property type="nucleotide sequence ID" value="XM_035969615.1"/>
</dbReference>
<keyword evidence="5" id="KW-0406">Ion transport</keyword>
<comment type="subcellular location">
    <subcellularLocation>
        <location evidence="1">Membrane</location>
        <topology evidence="1">Multi-pass membrane protein</topology>
    </subcellularLocation>
</comment>
<dbReference type="Proteomes" id="UP000694888">
    <property type="component" value="Unplaced"/>
</dbReference>
<dbReference type="Pfam" id="PF00060">
    <property type="entry name" value="Lig_chan"/>
    <property type="match status" value="1"/>
</dbReference>
<keyword evidence="4 11" id="KW-1133">Transmembrane helix</keyword>
<feature type="chain" id="PRO_5045023427" evidence="12">
    <location>
        <begin position="21"/>
        <end position="251"/>
    </location>
</feature>
<dbReference type="InterPro" id="IPR001320">
    <property type="entry name" value="Iontro_rcpt_C"/>
</dbReference>
<evidence type="ECO:0000256" key="1">
    <source>
        <dbReference type="ARBA" id="ARBA00004141"/>
    </source>
</evidence>
<evidence type="ECO:0000256" key="4">
    <source>
        <dbReference type="ARBA" id="ARBA00022989"/>
    </source>
</evidence>
<keyword evidence="2" id="KW-0813">Transport</keyword>
<gene>
    <name evidence="15 16" type="primary">LOC101855868</name>
</gene>
<accession>A0ABM1VSW6</accession>
<evidence type="ECO:0000313" key="16">
    <source>
        <dbReference type="RefSeq" id="XP_035825508.1"/>
    </source>
</evidence>
<keyword evidence="3 11" id="KW-0812">Transmembrane</keyword>
<evidence type="ECO:0000256" key="3">
    <source>
        <dbReference type="ARBA" id="ARBA00022692"/>
    </source>
</evidence>
<dbReference type="Gene3D" id="3.40.190.10">
    <property type="entry name" value="Periplasmic binding protein-like II"/>
    <property type="match status" value="2"/>
</dbReference>
<dbReference type="SUPFAM" id="SSF53850">
    <property type="entry name" value="Periplasmic binding protein-like II"/>
    <property type="match status" value="1"/>
</dbReference>
<evidence type="ECO:0000256" key="6">
    <source>
        <dbReference type="ARBA" id="ARBA00023136"/>
    </source>
</evidence>
<evidence type="ECO:0000313" key="14">
    <source>
        <dbReference type="Proteomes" id="UP000694888"/>
    </source>
</evidence>
<sequence>MRAIIAFFWFCMLIIEAAYTANLAAYLTLQQIDDRIKTVHDLAGQTQLKYGLERGSDVMHYFKTQREDPYERMWAFMKLHEKDSLLTNTTEVIAKVKKGKLAFISDGVTNGYYANQHCGIESIEQNFGSKDFSLGFPRGAPYLDDINRALLELKEEGVLDTLKEKWWSAGQNCTEDDDTRSISQKTTAELELTNMIGVFIVLGVFIVIAIIVDIGERVYRMKNKKKNKQGETVELNQSMDSTNVLENQFVQ</sequence>
<reference evidence="15 16" key="1">
    <citation type="submission" date="2025-05" db="UniProtKB">
        <authorList>
            <consortium name="RefSeq"/>
        </authorList>
    </citation>
    <scope>IDENTIFICATION</scope>
</reference>
<keyword evidence="10" id="KW-0407">Ion channel</keyword>
<feature type="signal peptide" evidence="12">
    <location>
        <begin position="1"/>
        <end position="20"/>
    </location>
</feature>
<evidence type="ECO:0000256" key="10">
    <source>
        <dbReference type="ARBA" id="ARBA00023303"/>
    </source>
</evidence>
<evidence type="ECO:0000256" key="8">
    <source>
        <dbReference type="ARBA" id="ARBA00023180"/>
    </source>
</evidence>
<keyword evidence="8" id="KW-0325">Glycoprotein</keyword>
<dbReference type="InterPro" id="IPR015683">
    <property type="entry name" value="Ionotropic_Glu_rcpt"/>
</dbReference>
<evidence type="ECO:0000256" key="5">
    <source>
        <dbReference type="ARBA" id="ARBA00023065"/>
    </source>
</evidence>
<protein>
    <submittedName>
        <fullName evidence="15">Glutamate receptor ionotropic, kainate 1 isoform X1</fullName>
    </submittedName>
    <submittedName>
        <fullName evidence="16">Glutamate receptor ionotropic, kainate 1 isoform X2</fullName>
    </submittedName>
</protein>
<dbReference type="RefSeq" id="XP_005097800.1">
    <property type="nucleotide sequence ID" value="XM_005097743.3"/>
</dbReference>
<evidence type="ECO:0000259" key="13">
    <source>
        <dbReference type="SMART" id="SM00079"/>
    </source>
</evidence>
<evidence type="ECO:0000256" key="11">
    <source>
        <dbReference type="SAM" id="Phobius"/>
    </source>
</evidence>
<keyword evidence="7 15" id="KW-0675">Receptor</keyword>
<feature type="transmembrane region" description="Helical" evidence="11">
    <location>
        <begin position="195"/>
        <end position="215"/>
    </location>
</feature>
<name>A0ABM1VSW6_APLCA</name>
<evidence type="ECO:0000313" key="15">
    <source>
        <dbReference type="RefSeq" id="XP_005097800.1"/>
    </source>
</evidence>
<dbReference type="GeneID" id="101855868"/>
<feature type="domain" description="Ionotropic glutamate receptor C-terminal" evidence="13">
    <location>
        <begin position="2"/>
        <end position="169"/>
    </location>
</feature>
<keyword evidence="9" id="KW-1071">Ligand-gated ion channel</keyword>
<keyword evidence="6 11" id="KW-0472">Membrane</keyword>
<proteinExistence type="predicted"/>
<evidence type="ECO:0000256" key="12">
    <source>
        <dbReference type="SAM" id="SignalP"/>
    </source>
</evidence>
<dbReference type="PANTHER" id="PTHR18966">
    <property type="entry name" value="IONOTROPIC GLUTAMATE RECEPTOR"/>
    <property type="match status" value="1"/>
</dbReference>
<evidence type="ECO:0000256" key="9">
    <source>
        <dbReference type="ARBA" id="ARBA00023286"/>
    </source>
</evidence>
<organism evidence="14 16">
    <name type="scientific">Aplysia californica</name>
    <name type="common">California sea hare</name>
    <dbReference type="NCBI Taxonomy" id="6500"/>
    <lineage>
        <taxon>Eukaryota</taxon>
        <taxon>Metazoa</taxon>
        <taxon>Spiralia</taxon>
        <taxon>Lophotrochozoa</taxon>
        <taxon>Mollusca</taxon>
        <taxon>Gastropoda</taxon>
        <taxon>Heterobranchia</taxon>
        <taxon>Euthyneura</taxon>
        <taxon>Tectipleura</taxon>
        <taxon>Aplysiida</taxon>
        <taxon>Aplysioidea</taxon>
        <taxon>Aplysiidae</taxon>
        <taxon>Aplysia</taxon>
    </lineage>
</organism>
<keyword evidence="14" id="KW-1185">Reference proteome</keyword>
<evidence type="ECO:0000256" key="7">
    <source>
        <dbReference type="ARBA" id="ARBA00023170"/>
    </source>
</evidence>
<evidence type="ECO:0000256" key="2">
    <source>
        <dbReference type="ARBA" id="ARBA00022448"/>
    </source>
</evidence>
<keyword evidence="12" id="KW-0732">Signal</keyword>
<dbReference type="SMART" id="SM00079">
    <property type="entry name" value="PBPe"/>
    <property type="match status" value="1"/>
</dbReference>